<feature type="compositionally biased region" description="Pro residues" evidence="1">
    <location>
        <begin position="41"/>
        <end position="50"/>
    </location>
</feature>
<proteinExistence type="predicted"/>
<protein>
    <submittedName>
        <fullName evidence="2">Uncharacterized protein</fullName>
    </submittedName>
</protein>
<feature type="non-terminal residue" evidence="2">
    <location>
        <position position="69"/>
    </location>
</feature>
<dbReference type="AlphaFoldDB" id="A0A061R085"/>
<sequence length="69" mass="6712">MGCSEGARCGTGESGGGARRLSDDDAGAWGGGWGQGGGGFPPDPPRPLPPVGDSEGRAALFAGRPSGRD</sequence>
<gene>
    <name evidence="2" type="ORF">TSPGSL018_16126</name>
</gene>
<name>A0A061R085_9CHLO</name>
<evidence type="ECO:0000256" key="1">
    <source>
        <dbReference type="SAM" id="MobiDB-lite"/>
    </source>
</evidence>
<reference evidence="2" key="1">
    <citation type="submission" date="2014-05" db="EMBL/GenBank/DDBJ databases">
        <title>The transcriptome of the halophilic microalga Tetraselmis sp. GSL018 isolated from the Great Salt Lake, Utah.</title>
        <authorList>
            <person name="Jinkerson R.E."/>
            <person name="D'Adamo S."/>
            <person name="Posewitz M.C."/>
        </authorList>
    </citation>
    <scope>NUCLEOTIDE SEQUENCE</scope>
    <source>
        <strain evidence="2">GSL018</strain>
    </source>
</reference>
<dbReference type="EMBL" id="GBEZ01021345">
    <property type="protein sequence ID" value="JAC65398.1"/>
    <property type="molecule type" value="Transcribed_RNA"/>
</dbReference>
<accession>A0A061R085</accession>
<feature type="compositionally biased region" description="Gly residues" evidence="1">
    <location>
        <begin position="28"/>
        <end position="40"/>
    </location>
</feature>
<feature type="region of interest" description="Disordered" evidence="1">
    <location>
        <begin position="1"/>
        <end position="69"/>
    </location>
</feature>
<evidence type="ECO:0000313" key="2">
    <source>
        <dbReference type="EMBL" id="JAC65398.1"/>
    </source>
</evidence>
<organism evidence="2">
    <name type="scientific">Tetraselmis sp. GSL018</name>
    <dbReference type="NCBI Taxonomy" id="582737"/>
    <lineage>
        <taxon>Eukaryota</taxon>
        <taxon>Viridiplantae</taxon>
        <taxon>Chlorophyta</taxon>
        <taxon>core chlorophytes</taxon>
        <taxon>Chlorodendrophyceae</taxon>
        <taxon>Chlorodendrales</taxon>
        <taxon>Chlorodendraceae</taxon>
        <taxon>Tetraselmis</taxon>
    </lineage>
</organism>